<dbReference type="Pfam" id="PF21082">
    <property type="entry name" value="MS_channel_3rd"/>
    <property type="match status" value="1"/>
</dbReference>
<feature type="transmembrane region" description="Helical" evidence="9">
    <location>
        <begin position="450"/>
        <end position="471"/>
    </location>
</feature>
<evidence type="ECO:0000313" key="14">
    <source>
        <dbReference type="Proteomes" id="UP001595607"/>
    </source>
</evidence>
<feature type="transmembrane region" description="Helical" evidence="9">
    <location>
        <begin position="497"/>
        <end position="526"/>
    </location>
</feature>
<keyword evidence="6 9" id="KW-0472">Membrane</keyword>
<dbReference type="RefSeq" id="WP_189575481.1">
    <property type="nucleotide sequence ID" value="NZ_BMXU01000002.1"/>
</dbReference>
<dbReference type="PANTHER" id="PTHR30347:SF1">
    <property type="entry name" value="MECHANOSENSITIVE CHANNEL MSCK"/>
    <property type="match status" value="1"/>
</dbReference>
<feature type="coiled-coil region" evidence="7">
    <location>
        <begin position="101"/>
        <end position="135"/>
    </location>
</feature>
<dbReference type="SUPFAM" id="SSF82861">
    <property type="entry name" value="Mechanosensitive channel protein MscS (YggB), transmembrane region"/>
    <property type="match status" value="1"/>
</dbReference>
<dbReference type="InterPro" id="IPR006686">
    <property type="entry name" value="MscS_channel_CS"/>
</dbReference>
<dbReference type="Gene3D" id="1.10.287.1260">
    <property type="match status" value="1"/>
</dbReference>
<evidence type="ECO:0000256" key="5">
    <source>
        <dbReference type="ARBA" id="ARBA00022989"/>
    </source>
</evidence>
<evidence type="ECO:0000256" key="1">
    <source>
        <dbReference type="ARBA" id="ARBA00004651"/>
    </source>
</evidence>
<sequence length="820" mass="89778">MRLILPVLVAILLLSGLAFGQTIDPEVRAGIEARRVQLEAIESLLREDPREADLVALSEEVRRLRQEAALAEAPVARQIDALRAELEALGPPPAEGEPAESEDIQRERRRLNQQLAEAEAARAQIALNIAAAERLAGRIAELRREAFTEDLFARTPFLISPELWTDALRGFQEGYGNAVAAYRGWYDSTSERGRLDVAFGSIIGALVLAIALLVPVRRALNRLIAKRIAGLEPYPSRRVILAAVRTAASVLPGVLGGFFLYEALRLNGAIPEEGEVLARAIWFGFIVLLLADGVASAVFAPRLPAWRVLRLETRSVFVIRGLLLGSAVVIVVDRVLIRGAEVFGGSPALTTVQEGLVSMTLGILLFLLARDRLWSRGEDTGAEAAGPARVIEGEAPPGAPEAPARVVAPAETSREEPRKARTRIRVFVRILAVIAVLAPLVGYTNLGYFIATRTFALFALFGLVWSLRALMREMVRLADRKFSSKALEEAEGDERLLLSWIGIIIDLLALAVFVPPALLILGAAWADVRGWIVDAFIGFEIGNVRISLAKILTAVAIFALLLWLTRQAQKAAETQIFPRSRMDKGVQNSLRTLMGYIGLVIAFAAGVGTLGFDLSNLAIIAGALSVGIGFGLQSIVNNFVSGLILLFERPIKVGDWIITSSGEGIVKRISVRSTEIETFDRSSVIVPNSELISSSVTNWTHKDRIGRIIINVGTAYSSDAKRVIEILEQVARESTDILNYPAPFVVFEDFGASSLDFSLRAYIRDVSESLRVRTRLRVAIHERFREEGIEIPFPQRDINMRDLPEDFFDRAFPPKPGDPA</sequence>
<feature type="transmembrane region" description="Helical" evidence="9">
    <location>
        <begin position="349"/>
        <end position="369"/>
    </location>
</feature>
<feature type="domain" description="DUF3772" evidence="11">
    <location>
        <begin position="123"/>
        <end position="174"/>
    </location>
</feature>
<feature type="transmembrane region" description="Helical" evidence="9">
    <location>
        <begin position="593"/>
        <end position="612"/>
    </location>
</feature>
<feature type="transmembrane region" description="Helical" evidence="9">
    <location>
        <begin position="197"/>
        <end position="218"/>
    </location>
</feature>
<gene>
    <name evidence="13" type="ORF">ACFONP_10615</name>
</gene>
<feature type="transmembrane region" description="Helical" evidence="9">
    <location>
        <begin position="281"/>
        <end position="305"/>
    </location>
</feature>
<accession>A0ABV7MEG5</accession>
<evidence type="ECO:0000259" key="12">
    <source>
        <dbReference type="Pfam" id="PF21082"/>
    </source>
</evidence>
<dbReference type="EMBL" id="JBHRVA010000003">
    <property type="protein sequence ID" value="MFC3303182.1"/>
    <property type="molecule type" value="Genomic_DNA"/>
</dbReference>
<evidence type="ECO:0000259" key="11">
    <source>
        <dbReference type="Pfam" id="PF12607"/>
    </source>
</evidence>
<feature type="transmembrane region" description="Helical" evidence="9">
    <location>
        <begin position="317"/>
        <end position="337"/>
    </location>
</feature>
<dbReference type="InterPro" id="IPR011066">
    <property type="entry name" value="MscS_channel_C_sf"/>
</dbReference>
<protein>
    <submittedName>
        <fullName evidence="13">DUF3772 domain-containing protein</fullName>
    </submittedName>
</protein>
<feature type="compositionally biased region" description="Low complexity" evidence="8">
    <location>
        <begin position="393"/>
        <end position="411"/>
    </location>
</feature>
<dbReference type="InterPro" id="IPR010920">
    <property type="entry name" value="LSM_dom_sf"/>
</dbReference>
<keyword evidence="5 9" id="KW-1133">Transmembrane helix</keyword>
<feature type="transmembrane region" description="Helical" evidence="9">
    <location>
        <begin position="426"/>
        <end position="444"/>
    </location>
</feature>
<feature type="transmembrane region" description="Helical" evidence="9">
    <location>
        <begin position="546"/>
        <end position="564"/>
    </location>
</feature>
<evidence type="ECO:0000256" key="7">
    <source>
        <dbReference type="SAM" id="Coils"/>
    </source>
</evidence>
<dbReference type="Pfam" id="PF12607">
    <property type="entry name" value="DUF3772"/>
    <property type="match status" value="1"/>
</dbReference>
<dbReference type="SUPFAM" id="SSF50182">
    <property type="entry name" value="Sm-like ribonucleoproteins"/>
    <property type="match status" value="1"/>
</dbReference>
<evidence type="ECO:0000256" key="4">
    <source>
        <dbReference type="ARBA" id="ARBA00022692"/>
    </source>
</evidence>
<comment type="subcellular location">
    <subcellularLocation>
        <location evidence="1">Cell membrane</location>
        <topology evidence="1">Multi-pass membrane protein</topology>
    </subcellularLocation>
</comment>
<dbReference type="Gene3D" id="3.30.70.100">
    <property type="match status" value="1"/>
</dbReference>
<comment type="similarity">
    <text evidence="2">Belongs to the MscS (TC 1.A.23) family.</text>
</comment>
<keyword evidence="4 9" id="KW-0812">Transmembrane</keyword>
<dbReference type="Gene3D" id="2.30.30.60">
    <property type="match status" value="1"/>
</dbReference>
<dbReference type="PANTHER" id="PTHR30347">
    <property type="entry name" value="POTASSIUM CHANNEL RELATED"/>
    <property type="match status" value="1"/>
</dbReference>
<evidence type="ECO:0000256" key="2">
    <source>
        <dbReference type="ARBA" id="ARBA00008017"/>
    </source>
</evidence>
<evidence type="ECO:0000313" key="13">
    <source>
        <dbReference type="EMBL" id="MFC3303182.1"/>
    </source>
</evidence>
<keyword evidence="7" id="KW-0175">Coiled coil</keyword>
<organism evidence="13 14">
    <name type="scientific">Parvularcula lutaonensis</name>
    <dbReference type="NCBI Taxonomy" id="491923"/>
    <lineage>
        <taxon>Bacteria</taxon>
        <taxon>Pseudomonadati</taxon>
        <taxon>Pseudomonadota</taxon>
        <taxon>Alphaproteobacteria</taxon>
        <taxon>Parvularculales</taxon>
        <taxon>Parvularculaceae</taxon>
        <taxon>Parvularcula</taxon>
    </lineage>
</organism>
<feature type="transmembrane region" description="Helical" evidence="9">
    <location>
        <begin position="239"/>
        <end position="261"/>
    </location>
</feature>
<feature type="region of interest" description="Disordered" evidence="8">
    <location>
        <begin position="392"/>
        <end position="414"/>
    </location>
</feature>
<feature type="domain" description="Mechanosensitive ion channel MscS" evidence="10">
    <location>
        <begin position="635"/>
        <end position="701"/>
    </location>
</feature>
<comment type="caution">
    <text evidence="13">The sequence shown here is derived from an EMBL/GenBank/DDBJ whole genome shotgun (WGS) entry which is preliminary data.</text>
</comment>
<dbReference type="SUPFAM" id="SSF82689">
    <property type="entry name" value="Mechanosensitive channel protein MscS (YggB), C-terminal domain"/>
    <property type="match status" value="1"/>
</dbReference>
<dbReference type="InterPro" id="IPR006685">
    <property type="entry name" value="MscS_channel_2nd"/>
</dbReference>
<proteinExistence type="inferred from homology"/>
<feature type="domain" description="Mechanosensitive ion channel MscS C-terminal" evidence="12">
    <location>
        <begin position="709"/>
        <end position="791"/>
    </location>
</feature>
<evidence type="ECO:0000256" key="9">
    <source>
        <dbReference type="SAM" id="Phobius"/>
    </source>
</evidence>
<evidence type="ECO:0000256" key="3">
    <source>
        <dbReference type="ARBA" id="ARBA00022475"/>
    </source>
</evidence>
<dbReference type="Pfam" id="PF00924">
    <property type="entry name" value="MS_channel_2nd"/>
    <property type="match status" value="1"/>
</dbReference>
<name>A0ABV7MEG5_9PROT</name>
<evidence type="ECO:0000256" key="6">
    <source>
        <dbReference type="ARBA" id="ARBA00023136"/>
    </source>
</evidence>
<reference evidence="14" key="1">
    <citation type="journal article" date="2019" name="Int. J. Syst. Evol. Microbiol.">
        <title>The Global Catalogue of Microorganisms (GCM) 10K type strain sequencing project: providing services to taxonomists for standard genome sequencing and annotation.</title>
        <authorList>
            <consortium name="The Broad Institute Genomics Platform"/>
            <consortium name="The Broad Institute Genome Sequencing Center for Infectious Disease"/>
            <person name="Wu L."/>
            <person name="Ma J."/>
        </authorList>
    </citation>
    <scope>NUCLEOTIDE SEQUENCE [LARGE SCALE GENOMIC DNA]</scope>
    <source>
        <strain evidence="14">KCTC 22245</strain>
    </source>
</reference>
<dbReference type="InterPro" id="IPR011014">
    <property type="entry name" value="MscS_channel_TM-2"/>
</dbReference>
<feature type="transmembrane region" description="Helical" evidence="9">
    <location>
        <begin position="618"/>
        <end position="647"/>
    </location>
</feature>
<dbReference type="Proteomes" id="UP001595607">
    <property type="component" value="Unassembled WGS sequence"/>
</dbReference>
<dbReference type="InterPro" id="IPR049278">
    <property type="entry name" value="MS_channel_C"/>
</dbReference>
<dbReference type="InterPro" id="IPR052702">
    <property type="entry name" value="MscS-like_channel"/>
</dbReference>
<dbReference type="InterPro" id="IPR023408">
    <property type="entry name" value="MscS_beta-dom_sf"/>
</dbReference>
<evidence type="ECO:0000256" key="8">
    <source>
        <dbReference type="SAM" id="MobiDB-lite"/>
    </source>
</evidence>
<keyword evidence="3" id="KW-1003">Cell membrane</keyword>
<dbReference type="PROSITE" id="PS01246">
    <property type="entry name" value="UPF0003"/>
    <property type="match status" value="1"/>
</dbReference>
<dbReference type="InterPro" id="IPR022249">
    <property type="entry name" value="DUF3772"/>
</dbReference>
<evidence type="ECO:0000259" key="10">
    <source>
        <dbReference type="Pfam" id="PF00924"/>
    </source>
</evidence>
<keyword evidence="14" id="KW-1185">Reference proteome</keyword>